<keyword evidence="2" id="KW-1185">Reference proteome</keyword>
<accession>A0ABT8RA43</accession>
<dbReference type="EMBL" id="JAUKPO010000010">
    <property type="protein sequence ID" value="MDO1448209.1"/>
    <property type="molecule type" value="Genomic_DNA"/>
</dbReference>
<sequence>MIIQEVLTRLETAEHPVALALHKGKDFRALIIGMKKGMVLKEHKASVPSKLTVLSGQVTYAEAKRQVKLSQYETLDIPVEVFHEVEALQDSLCLLTQG</sequence>
<dbReference type="InterPro" id="IPR011051">
    <property type="entry name" value="RmlC_Cupin_sf"/>
</dbReference>
<dbReference type="Gene3D" id="2.60.120.10">
    <property type="entry name" value="Jelly Rolls"/>
    <property type="match status" value="1"/>
</dbReference>
<dbReference type="SUPFAM" id="SSF51182">
    <property type="entry name" value="RmlC-like cupins"/>
    <property type="match status" value="1"/>
</dbReference>
<organism evidence="1 2">
    <name type="scientific">Rhodocytophaga aerolata</name>
    <dbReference type="NCBI Taxonomy" id="455078"/>
    <lineage>
        <taxon>Bacteria</taxon>
        <taxon>Pseudomonadati</taxon>
        <taxon>Bacteroidota</taxon>
        <taxon>Cytophagia</taxon>
        <taxon>Cytophagales</taxon>
        <taxon>Rhodocytophagaceae</taxon>
        <taxon>Rhodocytophaga</taxon>
    </lineage>
</organism>
<proteinExistence type="predicted"/>
<name>A0ABT8RA43_9BACT</name>
<evidence type="ECO:0000313" key="2">
    <source>
        <dbReference type="Proteomes" id="UP001168528"/>
    </source>
</evidence>
<evidence type="ECO:0008006" key="3">
    <source>
        <dbReference type="Google" id="ProtNLM"/>
    </source>
</evidence>
<reference evidence="1" key="1">
    <citation type="submission" date="2023-07" db="EMBL/GenBank/DDBJ databases">
        <title>The genome sequence of Rhodocytophaga aerolata KACC 12507.</title>
        <authorList>
            <person name="Zhang X."/>
        </authorList>
    </citation>
    <scope>NUCLEOTIDE SEQUENCE</scope>
    <source>
        <strain evidence="1">KACC 12507</strain>
    </source>
</reference>
<protein>
    <recommendedName>
        <fullName evidence="3">Cupin</fullName>
    </recommendedName>
</protein>
<gene>
    <name evidence="1" type="ORF">Q0590_18185</name>
</gene>
<comment type="caution">
    <text evidence="1">The sequence shown here is derived from an EMBL/GenBank/DDBJ whole genome shotgun (WGS) entry which is preliminary data.</text>
</comment>
<evidence type="ECO:0000313" key="1">
    <source>
        <dbReference type="EMBL" id="MDO1448209.1"/>
    </source>
</evidence>
<dbReference type="RefSeq" id="WP_302039010.1">
    <property type="nucleotide sequence ID" value="NZ_JAUKPO010000010.1"/>
</dbReference>
<dbReference type="Proteomes" id="UP001168528">
    <property type="component" value="Unassembled WGS sequence"/>
</dbReference>
<dbReference type="InterPro" id="IPR014710">
    <property type="entry name" value="RmlC-like_jellyroll"/>
</dbReference>